<name>A0A367ZNR4_9BACT</name>
<sequence length="251" mass="27715">MDCPTCGRRIAGADINIAHMVATCRSCEEVFSFADRFPAAGSSGSRSGWREKPVPPRPSSLSVDETPARLTMTFSWRSPVLVFLIPFTIAWNGFLVFWYGFSLTQVPLSNPLAWLLLVFPLAHVAVGLALLYSCLTVLFNSTTITVDRQSLRVRHGPIPTTGNIELSVEQLDQLFCRAETTTDSDGDKSTRFSLHVLLKNGLRRDLLTGQVDRDLLRYMEYMIERHLGIQDRPVEGEIGVAGASSPGEPTG</sequence>
<dbReference type="EMBL" id="QOQW01000013">
    <property type="protein sequence ID" value="RCK79399.1"/>
    <property type="molecule type" value="Genomic_DNA"/>
</dbReference>
<evidence type="ECO:0000313" key="4">
    <source>
        <dbReference type="Proteomes" id="UP000252355"/>
    </source>
</evidence>
<dbReference type="Proteomes" id="UP000252355">
    <property type="component" value="Unassembled WGS sequence"/>
</dbReference>
<dbReference type="AlphaFoldDB" id="A0A367ZNR4"/>
<evidence type="ECO:0000256" key="2">
    <source>
        <dbReference type="SAM" id="Phobius"/>
    </source>
</evidence>
<comment type="caution">
    <text evidence="3">The sequence shown here is derived from an EMBL/GenBank/DDBJ whole genome shotgun (WGS) entry which is preliminary data.</text>
</comment>
<accession>A0A367ZNR4</accession>
<reference evidence="3 4" key="1">
    <citation type="submission" date="2018-05" db="EMBL/GenBank/DDBJ databases">
        <title>A metagenomic window into the 2 km-deep terrestrial subsurface aquifer revealed taxonomically and functionally diverse microbial community comprising novel uncultured bacterial lineages.</title>
        <authorList>
            <person name="Kadnikov V.V."/>
            <person name="Mardanov A.V."/>
            <person name="Beletsky A.V."/>
            <person name="Banks D."/>
            <person name="Pimenov N.V."/>
            <person name="Frank Y.A."/>
            <person name="Karnachuk O.V."/>
            <person name="Ravin N.V."/>
        </authorList>
    </citation>
    <scope>NUCLEOTIDE SEQUENCE [LARGE SCALE GENOMIC DNA]</scope>
    <source>
        <strain evidence="3">BY5</strain>
    </source>
</reference>
<organism evidence="3 4">
    <name type="scientific">Candidatus Ozemobacter sibiricus</name>
    <dbReference type="NCBI Taxonomy" id="2268124"/>
    <lineage>
        <taxon>Bacteria</taxon>
        <taxon>Candidatus Ozemobacteria</taxon>
        <taxon>Candidatus Ozemobacterales</taxon>
        <taxon>Candidatus Ozemobacteraceae</taxon>
        <taxon>Candidatus Ozemobacter</taxon>
    </lineage>
</organism>
<keyword evidence="2" id="KW-0812">Transmembrane</keyword>
<keyword evidence="2" id="KW-0472">Membrane</keyword>
<protein>
    <submittedName>
        <fullName evidence="3">Uncharacterized protein</fullName>
    </submittedName>
</protein>
<proteinExistence type="predicted"/>
<keyword evidence="2" id="KW-1133">Transmembrane helix</keyword>
<feature type="transmembrane region" description="Helical" evidence="2">
    <location>
        <begin position="113"/>
        <end position="139"/>
    </location>
</feature>
<evidence type="ECO:0000256" key="1">
    <source>
        <dbReference type="SAM" id="MobiDB-lite"/>
    </source>
</evidence>
<evidence type="ECO:0000313" key="3">
    <source>
        <dbReference type="EMBL" id="RCK79399.1"/>
    </source>
</evidence>
<feature type="transmembrane region" description="Helical" evidence="2">
    <location>
        <begin position="80"/>
        <end position="101"/>
    </location>
</feature>
<gene>
    <name evidence="3" type="ORF">OZSIB_0039</name>
</gene>
<feature type="region of interest" description="Disordered" evidence="1">
    <location>
        <begin position="39"/>
        <end position="63"/>
    </location>
</feature>